<proteinExistence type="predicted"/>
<dbReference type="Gene3D" id="2.170.150.10">
    <property type="entry name" value="Metal Binding Protein, Guanine Nucleotide Exchange Factor, Chain A"/>
    <property type="match status" value="1"/>
</dbReference>
<evidence type="ECO:0000256" key="3">
    <source>
        <dbReference type="ARBA" id="ARBA00022927"/>
    </source>
</evidence>
<protein>
    <submittedName>
        <fullName evidence="4">RABIF</fullName>
    </submittedName>
</protein>
<dbReference type="PANTHER" id="PTHR13276:SF0">
    <property type="entry name" value="GUANINE NUCLEOTIDE EXCHANGE FACTOR MSS4"/>
    <property type="match status" value="1"/>
</dbReference>
<evidence type="ECO:0000313" key="4">
    <source>
        <dbReference type="EMBL" id="KAF6031020.1"/>
    </source>
</evidence>
<dbReference type="GO" id="GO:0005829">
    <property type="term" value="C:cytosol"/>
    <property type="evidence" value="ECO:0007669"/>
    <property type="project" value="TreeGrafter"/>
</dbReference>
<reference evidence="4" key="1">
    <citation type="submission" date="2020-06" db="EMBL/GenBank/DDBJ databases">
        <title>Draft genome of Bugula neritina, a colonial animal packing powerful symbionts and potential medicines.</title>
        <authorList>
            <person name="Rayko M."/>
        </authorList>
    </citation>
    <scope>NUCLEOTIDE SEQUENCE [LARGE SCALE GENOMIC DNA]</scope>
    <source>
        <strain evidence="4">Kwan_BN1</strain>
    </source>
</reference>
<evidence type="ECO:0000313" key="5">
    <source>
        <dbReference type="Proteomes" id="UP000593567"/>
    </source>
</evidence>
<dbReference type="GO" id="GO:0006892">
    <property type="term" value="P:post-Golgi vesicle-mediated transport"/>
    <property type="evidence" value="ECO:0007669"/>
    <property type="project" value="TreeGrafter"/>
</dbReference>
<comment type="caution">
    <text evidence="4">The sequence shown here is derived from an EMBL/GenBank/DDBJ whole genome shotgun (WGS) entry which is preliminary data.</text>
</comment>
<dbReference type="PANTHER" id="PTHR13276">
    <property type="entry name" value="GUANINE NUCLEOTIDE EXCHANGE FACTOR MSS4"/>
    <property type="match status" value="1"/>
</dbReference>
<keyword evidence="1" id="KW-0813">Transport</keyword>
<dbReference type="InterPro" id="IPR011057">
    <property type="entry name" value="Mss4-like_sf"/>
</dbReference>
<keyword evidence="3" id="KW-0653">Protein transport</keyword>
<name>A0A7J7JX84_BUGNE</name>
<dbReference type="GO" id="GO:0016020">
    <property type="term" value="C:membrane"/>
    <property type="evidence" value="ECO:0007669"/>
    <property type="project" value="TreeGrafter"/>
</dbReference>
<sequence length="126" mass="13867">MSTVTQDLLLSVEGEEKKLNAKNIHCKVCSSLVLLPGKGQLINKPTELPQVSVKASTAGSPNVQLDEVSDFWLVHGMFTFENVGFSNAVNGIKYLLCADCEQGPIGWCLDANRELLYISHNRVVYK</sequence>
<organism evidence="4 5">
    <name type="scientific">Bugula neritina</name>
    <name type="common">Brown bryozoan</name>
    <name type="synonym">Sertularia neritina</name>
    <dbReference type="NCBI Taxonomy" id="10212"/>
    <lineage>
        <taxon>Eukaryota</taxon>
        <taxon>Metazoa</taxon>
        <taxon>Spiralia</taxon>
        <taxon>Lophotrochozoa</taxon>
        <taxon>Bryozoa</taxon>
        <taxon>Gymnolaemata</taxon>
        <taxon>Cheilostomatida</taxon>
        <taxon>Flustrina</taxon>
        <taxon>Buguloidea</taxon>
        <taxon>Bugulidae</taxon>
        <taxon>Bugula</taxon>
    </lineage>
</organism>
<dbReference type="OrthoDB" id="30840at2759"/>
<dbReference type="GO" id="GO:0008270">
    <property type="term" value="F:zinc ion binding"/>
    <property type="evidence" value="ECO:0007669"/>
    <property type="project" value="TreeGrafter"/>
</dbReference>
<dbReference type="FunFam" id="2.170.150.10:FF:000005">
    <property type="entry name" value="Guanine nucleotide exchange factor MSS4"/>
    <property type="match status" value="1"/>
</dbReference>
<dbReference type="SUPFAM" id="SSF51316">
    <property type="entry name" value="Mss4-like"/>
    <property type="match status" value="1"/>
</dbReference>
<dbReference type="GO" id="GO:0015031">
    <property type="term" value="P:protein transport"/>
    <property type="evidence" value="ECO:0007669"/>
    <property type="project" value="UniProtKB-KW"/>
</dbReference>
<dbReference type="AlphaFoldDB" id="A0A7J7JX84"/>
<dbReference type="InterPro" id="IPR011323">
    <property type="entry name" value="Mss4/transl-control_tumour"/>
</dbReference>
<evidence type="ECO:0000256" key="2">
    <source>
        <dbReference type="ARBA" id="ARBA00022658"/>
    </source>
</evidence>
<keyword evidence="5" id="KW-1185">Reference proteome</keyword>
<gene>
    <name evidence="4" type="ORF">EB796_010685</name>
</gene>
<dbReference type="GO" id="GO:0005085">
    <property type="term" value="F:guanyl-nucleotide exchange factor activity"/>
    <property type="evidence" value="ECO:0007669"/>
    <property type="project" value="UniProtKB-KW"/>
</dbReference>
<evidence type="ECO:0000256" key="1">
    <source>
        <dbReference type="ARBA" id="ARBA00022448"/>
    </source>
</evidence>
<dbReference type="GO" id="GO:0007264">
    <property type="term" value="P:small GTPase-mediated signal transduction"/>
    <property type="evidence" value="ECO:0007669"/>
    <property type="project" value="InterPro"/>
</dbReference>
<dbReference type="InterPro" id="IPR007515">
    <property type="entry name" value="Mss4"/>
</dbReference>
<dbReference type="Proteomes" id="UP000593567">
    <property type="component" value="Unassembled WGS sequence"/>
</dbReference>
<keyword evidence="2" id="KW-0344">Guanine-nucleotide releasing factor</keyword>
<dbReference type="EMBL" id="VXIV02001644">
    <property type="protein sequence ID" value="KAF6031020.1"/>
    <property type="molecule type" value="Genomic_DNA"/>
</dbReference>
<dbReference type="Pfam" id="PF04421">
    <property type="entry name" value="Mss4"/>
    <property type="match status" value="1"/>
</dbReference>
<accession>A0A7J7JX84</accession>
<dbReference type="PROSITE" id="PS51796">
    <property type="entry name" value="MSS4"/>
    <property type="match status" value="1"/>
</dbReference>